<dbReference type="AlphaFoldDB" id="A0A6A4FQK7"/>
<gene>
    <name evidence="2" type="ORF">PR003_g6418</name>
</gene>
<organism evidence="2 3">
    <name type="scientific">Phytophthora rubi</name>
    <dbReference type="NCBI Taxonomy" id="129364"/>
    <lineage>
        <taxon>Eukaryota</taxon>
        <taxon>Sar</taxon>
        <taxon>Stramenopiles</taxon>
        <taxon>Oomycota</taxon>
        <taxon>Peronosporomycetes</taxon>
        <taxon>Peronosporales</taxon>
        <taxon>Peronosporaceae</taxon>
        <taxon>Phytophthora</taxon>
    </lineage>
</organism>
<dbReference type="EMBL" id="QXFT01000286">
    <property type="protein sequence ID" value="KAE9348431.1"/>
    <property type="molecule type" value="Genomic_DNA"/>
</dbReference>
<comment type="caution">
    <text evidence="2">The sequence shown here is derived from an EMBL/GenBank/DDBJ whole genome shotgun (WGS) entry which is preliminary data.</text>
</comment>
<accession>A0A6A4FQK7</accession>
<evidence type="ECO:0000313" key="2">
    <source>
        <dbReference type="EMBL" id="KAE9348431.1"/>
    </source>
</evidence>
<protein>
    <submittedName>
        <fullName evidence="2">Uncharacterized protein</fullName>
    </submittedName>
</protein>
<evidence type="ECO:0000256" key="1">
    <source>
        <dbReference type="SAM" id="MobiDB-lite"/>
    </source>
</evidence>
<reference evidence="2 3" key="1">
    <citation type="submission" date="2018-08" db="EMBL/GenBank/DDBJ databases">
        <title>Genomic investigation of the strawberry pathogen Phytophthora fragariae indicates pathogenicity is determined by transcriptional variation in three key races.</title>
        <authorList>
            <person name="Adams T.M."/>
            <person name="Armitage A.D."/>
            <person name="Sobczyk M.K."/>
            <person name="Bates H.J."/>
            <person name="Dunwell J.M."/>
            <person name="Nellist C.F."/>
            <person name="Harrison R.J."/>
        </authorList>
    </citation>
    <scope>NUCLEOTIDE SEQUENCE [LARGE SCALE GENOMIC DNA]</scope>
    <source>
        <strain evidence="2 3">SCRP333</strain>
    </source>
</reference>
<keyword evidence="3" id="KW-1185">Reference proteome</keyword>
<name>A0A6A4FQK7_9STRA</name>
<sequence>MALTLLTQAAPSAGVIDNLPEQPSQIAIEQHPDVSF</sequence>
<evidence type="ECO:0000313" key="3">
    <source>
        <dbReference type="Proteomes" id="UP000434957"/>
    </source>
</evidence>
<feature type="region of interest" description="Disordered" evidence="1">
    <location>
        <begin position="16"/>
        <end position="36"/>
    </location>
</feature>
<dbReference type="Proteomes" id="UP000434957">
    <property type="component" value="Unassembled WGS sequence"/>
</dbReference>
<proteinExistence type="predicted"/>